<protein>
    <submittedName>
        <fullName evidence="2">Uncharacterized protein</fullName>
    </submittedName>
</protein>
<comment type="caution">
    <text evidence="2">The sequence shown here is derived from an EMBL/GenBank/DDBJ whole genome shotgun (WGS) entry which is preliminary data.</text>
</comment>
<feature type="transmembrane region" description="Helical" evidence="1">
    <location>
        <begin position="21"/>
        <end position="38"/>
    </location>
</feature>
<evidence type="ECO:0000313" key="2">
    <source>
        <dbReference type="EMBL" id="RNA07816.1"/>
    </source>
</evidence>
<keyword evidence="3" id="KW-1185">Reference proteome</keyword>
<organism evidence="2 3">
    <name type="scientific">Brachionus plicatilis</name>
    <name type="common">Marine rotifer</name>
    <name type="synonym">Brachionus muelleri</name>
    <dbReference type="NCBI Taxonomy" id="10195"/>
    <lineage>
        <taxon>Eukaryota</taxon>
        <taxon>Metazoa</taxon>
        <taxon>Spiralia</taxon>
        <taxon>Gnathifera</taxon>
        <taxon>Rotifera</taxon>
        <taxon>Eurotatoria</taxon>
        <taxon>Monogononta</taxon>
        <taxon>Pseudotrocha</taxon>
        <taxon>Ploima</taxon>
        <taxon>Brachionidae</taxon>
        <taxon>Brachionus</taxon>
    </lineage>
</organism>
<sequence>MKYSSVIDFNLLINKKSNKQFLFNIVCIATIFSFVHSAPSSSKLQSSGDANLKSGHFGGIGYGAYDYGIGTYGGGYGYAPSYGYQYGHGFGYGGYPVYDYGYGGYYKKK</sequence>
<evidence type="ECO:0000313" key="3">
    <source>
        <dbReference type="Proteomes" id="UP000276133"/>
    </source>
</evidence>
<accession>A0A3M7Q8T3</accession>
<evidence type="ECO:0000256" key="1">
    <source>
        <dbReference type="SAM" id="Phobius"/>
    </source>
</evidence>
<keyword evidence="1" id="KW-1133">Transmembrane helix</keyword>
<proteinExistence type="predicted"/>
<dbReference type="Proteomes" id="UP000276133">
    <property type="component" value="Unassembled WGS sequence"/>
</dbReference>
<dbReference type="EMBL" id="REGN01006938">
    <property type="protein sequence ID" value="RNA07816.1"/>
    <property type="molecule type" value="Genomic_DNA"/>
</dbReference>
<dbReference type="AlphaFoldDB" id="A0A3M7Q8T3"/>
<reference evidence="2 3" key="1">
    <citation type="journal article" date="2018" name="Sci. Rep.">
        <title>Genomic signatures of local adaptation to the degree of environmental predictability in rotifers.</title>
        <authorList>
            <person name="Franch-Gras L."/>
            <person name="Hahn C."/>
            <person name="Garcia-Roger E.M."/>
            <person name="Carmona M.J."/>
            <person name="Serra M."/>
            <person name="Gomez A."/>
        </authorList>
    </citation>
    <scope>NUCLEOTIDE SEQUENCE [LARGE SCALE GENOMIC DNA]</scope>
    <source>
        <strain evidence="2">HYR1</strain>
    </source>
</reference>
<keyword evidence="1" id="KW-0472">Membrane</keyword>
<gene>
    <name evidence="2" type="ORF">BpHYR1_019231</name>
</gene>
<keyword evidence="1" id="KW-0812">Transmembrane</keyword>
<name>A0A3M7Q8T3_BRAPC</name>